<dbReference type="Proteomes" id="UP000069620">
    <property type="component" value="Unassembled WGS sequence"/>
</dbReference>
<keyword evidence="2" id="KW-1185">Reference proteome</keyword>
<dbReference type="AlphaFoldDB" id="A0A124DZK2"/>
<dbReference type="EMBL" id="BCSX01000019">
    <property type="protein sequence ID" value="GAS87605.1"/>
    <property type="molecule type" value="Genomic_DNA"/>
</dbReference>
<reference evidence="2" key="2">
    <citation type="submission" date="2016-02" db="EMBL/GenBank/DDBJ databases">
        <title>Draft genome sequence of five rapidly growing Mycobacterium species.</title>
        <authorList>
            <person name="Katahira K."/>
            <person name="Gotou Y."/>
            <person name="Iida K."/>
            <person name="Ogura Y."/>
            <person name="Hayashi T."/>
        </authorList>
    </citation>
    <scope>NUCLEOTIDE SEQUENCE [LARGE SCALE GENOMIC DNA]</scope>
    <source>
        <strain evidence="2">JCM15654</strain>
    </source>
</reference>
<sequence length="169" mass="18964">MQVGNFIFRRIGTFASVVTATLWMAGCMPLHAPPRASTSPQPTVNLPPREHAQQLMDQFGISLPTHARNVRVVTPPLDDFRAKALVSFEAPREEVVDETCRGVKTKSLEHWPLIAGGTDQEILDYAHAAPDENKYGSCQQYIGGKKILILVPRIENLLTYVVLYHRPYR</sequence>
<reference evidence="2" key="1">
    <citation type="journal article" date="2016" name="Genome Announc.">
        <title>Draft Genome Sequences of Five Rapidly Growing Mycobacterium Species, M. thermoresistibile, M. fortuitum subsp. acetamidolyticum, M. canariasense, M. brisbanense, and M. novocastrense.</title>
        <authorList>
            <person name="Katahira K."/>
            <person name="Ogura Y."/>
            <person name="Gotoh Y."/>
            <person name="Hayashi T."/>
        </authorList>
    </citation>
    <scope>NUCLEOTIDE SEQUENCE [LARGE SCALE GENOMIC DNA]</scope>
    <source>
        <strain evidence="2">JCM15654</strain>
    </source>
</reference>
<gene>
    <name evidence="1" type="ORF">RMCB_1701</name>
</gene>
<name>A0A124DZK2_9MYCO</name>
<evidence type="ECO:0000313" key="2">
    <source>
        <dbReference type="Proteomes" id="UP000069620"/>
    </source>
</evidence>
<accession>A0A124DZK2</accession>
<proteinExistence type="predicted"/>
<protein>
    <submittedName>
        <fullName evidence="1">Uncharacterized protein</fullName>
    </submittedName>
</protein>
<evidence type="ECO:0000313" key="1">
    <source>
        <dbReference type="EMBL" id="GAS87605.1"/>
    </source>
</evidence>
<dbReference type="STRING" id="146020.RMCB_1701"/>
<comment type="caution">
    <text evidence="1">The sequence shown here is derived from an EMBL/GenBank/DDBJ whole genome shotgun (WGS) entry which is preliminary data.</text>
</comment>
<organism evidence="1 2">
    <name type="scientific">Mycolicibacterium brisbanense</name>
    <dbReference type="NCBI Taxonomy" id="146020"/>
    <lineage>
        <taxon>Bacteria</taxon>
        <taxon>Bacillati</taxon>
        <taxon>Actinomycetota</taxon>
        <taxon>Actinomycetes</taxon>
        <taxon>Mycobacteriales</taxon>
        <taxon>Mycobacteriaceae</taxon>
        <taxon>Mycolicibacterium</taxon>
    </lineage>
</organism>